<dbReference type="Gene3D" id="3.60.40.10">
    <property type="entry name" value="PPM-type phosphatase domain"/>
    <property type="match status" value="2"/>
</dbReference>
<dbReference type="AlphaFoldDB" id="A0A2Z6QWR0"/>
<dbReference type="PROSITE" id="PS51746">
    <property type="entry name" value="PPM_2"/>
    <property type="match status" value="1"/>
</dbReference>
<dbReference type="SMART" id="SM00332">
    <property type="entry name" value="PP2Cc"/>
    <property type="match status" value="1"/>
</dbReference>
<dbReference type="InterPro" id="IPR039123">
    <property type="entry name" value="PPTC7"/>
</dbReference>
<name>A0A2Z6QWR0_9GLOM</name>
<comment type="cofactor">
    <cofactor evidence="1">
        <name>Mn(2+)</name>
        <dbReference type="ChEBI" id="CHEBI:29035"/>
    </cofactor>
</comment>
<sequence>MELRVLYYSRIYFLLVKTETIIIKSFYKLRRFIIQMNSIKFTTCSHPLCSNRPSNILKNLSSCHIYFASHNTSIIRSFFTLMHTHNGIFLNNNKSIFFPSHSNTINHKRYFTNFFSSKFWSTKKTLKPIPSNPQKFFDTSTSSNLSITTLPATQTPAPEPTIKPISIYPRLPPVFPIPSKHNKFILSPGGSGLPKNSEKLISTKNNEKYHSVGCGEDSFFLRYDSLGVADGVGGWRNVSSLRNTVANSALYARKLMHYSYTELEKYDNVEDEKKYNDVNPVDILQASYKKTISELELEGVIGSSTALIAVLRDDELRIANVGDCGIGVIRYNDFIFRNEEQQYSFNYPYQLGTGSIVTPKNDSQQFTIKIQQGDIIVMGSDGIFDNLFEEDIIDEIKGKELDPQMISDALAWRAKQASVEDISTPFQYRAHQEGLPYQGGKRDDISVLVAIVTDNNLDRLNC</sequence>
<dbReference type="GO" id="GO:0046872">
    <property type="term" value="F:metal ion binding"/>
    <property type="evidence" value="ECO:0007669"/>
    <property type="project" value="UniProtKB-UniRule"/>
</dbReference>
<dbReference type="Pfam" id="PF07228">
    <property type="entry name" value="SpoIIE"/>
    <property type="match status" value="1"/>
</dbReference>
<accession>A0A2Z6QWR0</accession>
<comment type="caution">
    <text evidence="3">The sequence shown here is derived from an EMBL/GenBank/DDBJ whole genome shotgun (WGS) entry which is preliminary data.</text>
</comment>
<comment type="cofactor">
    <cofactor evidence="1">
        <name>Mg(2+)</name>
        <dbReference type="ChEBI" id="CHEBI:18420"/>
    </cofactor>
</comment>
<keyword evidence="1" id="KW-0460">Magnesium</keyword>
<dbReference type="STRING" id="94130.A0A2Z6QWR0"/>
<reference evidence="3 4" key="1">
    <citation type="submission" date="2017-11" db="EMBL/GenBank/DDBJ databases">
        <title>The genome of Rhizophagus clarus HR1 reveals common genetic basis of auxotrophy among arbuscular mycorrhizal fungi.</title>
        <authorList>
            <person name="Kobayashi Y."/>
        </authorList>
    </citation>
    <scope>NUCLEOTIDE SEQUENCE [LARGE SCALE GENOMIC DNA]</scope>
    <source>
        <strain evidence="3 4">HR1</strain>
    </source>
</reference>
<evidence type="ECO:0000313" key="3">
    <source>
        <dbReference type="EMBL" id="GBB94450.1"/>
    </source>
</evidence>
<keyword evidence="4" id="KW-1185">Reference proteome</keyword>
<dbReference type="InterPro" id="IPR036457">
    <property type="entry name" value="PPM-type-like_dom_sf"/>
</dbReference>
<dbReference type="InterPro" id="IPR001932">
    <property type="entry name" value="PPM-type_phosphatase-like_dom"/>
</dbReference>
<dbReference type="CDD" id="cd00143">
    <property type="entry name" value="PP2Cc"/>
    <property type="match status" value="1"/>
</dbReference>
<dbReference type="Proteomes" id="UP000247702">
    <property type="component" value="Unassembled WGS sequence"/>
</dbReference>
<keyword evidence="1" id="KW-0904">Protein phosphatase</keyword>
<evidence type="ECO:0000259" key="2">
    <source>
        <dbReference type="PROSITE" id="PS51746"/>
    </source>
</evidence>
<evidence type="ECO:0000313" key="4">
    <source>
        <dbReference type="Proteomes" id="UP000247702"/>
    </source>
</evidence>
<proteinExistence type="inferred from homology"/>
<keyword evidence="1" id="KW-0479">Metal-binding</keyword>
<dbReference type="PANTHER" id="PTHR12320">
    <property type="entry name" value="PROTEIN PHOSPHATASE 2C"/>
    <property type="match status" value="1"/>
</dbReference>
<feature type="domain" description="PPM-type phosphatase" evidence="2">
    <location>
        <begin position="198"/>
        <end position="452"/>
    </location>
</feature>
<evidence type="ECO:0000256" key="1">
    <source>
        <dbReference type="RuleBase" id="RU366020"/>
    </source>
</evidence>
<keyword evidence="1" id="KW-0464">Manganese</keyword>
<dbReference type="EC" id="3.1.3.16" evidence="1"/>
<dbReference type="SUPFAM" id="SSF81606">
    <property type="entry name" value="PP2C-like"/>
    <property type="match status" value="1"/>
</dbReference>
<gene>
    <name evidence="3" type="ORF">RclHR1_02360008</name>
</gene>
<dbReference type="SMART" id="SM00331">
    <property type="entry name" value="PP2C_SIG"/>
    <property type="match status" value="1"/>
</dbReference>
<comment type="catalytic activity">
    <reaction evidence="1">
        <text>O-phospho-L-seryl-[protein] + H2O = L-seryl-[protein] + phosphate</text>
        <dbReference type="Rhea" id="RHEA:20629"/>
        <dbReference type="Rhea" id="RHEA-COMP:9863"/>
        <dbReference type="Rhea" id="RHEA-COMP:11604"/>
        <dbReference type="ChEBI" id="CHEBI:15377"/>
        <dbReference type="ChEBI" id="CHEBI:29999"/>
        <dbReference type="ChEBI" id="CHEBI:43474"/>
        <dbReference type="ChEBI" id="CHEBI:83421"/>
        <dbReference type="EC" id="3.1.3.16"/>
    </reaction>
</comment>
<comment type="catalytic activity">
    <reaction evidence="1">
        <text>O-phospho-L-threonyl-[protein] + H2O = L-threonyl-[protein] + phosphate</text>
        <dbReference type="Rhea" id="RHEA:47004"/>
        <dbReference type="Rhea" id="RHEA-COMP:11060"/>
        <dbReference type="Rhea" id="RHEA-COMP:11605"/>
        <dbReference type="ChEBI" id="CHEBI:15377"/>
        <dbReference type="ChEBI" id="CHEBI:30013"/>
        <dbReference type="ChEBI" id="CHEBI:43474"/>
        <dbReference type="ChEBI" id="CHEBI:61977"/>
        <dbReference type="EC" id="3.1.3.16"/>
    </reaction>
</comment>
<dbReference type="EMBL" id="BEXD01001513">
    <property type="protein sequence ID" value="GBB94450.1"/>
    <property type="molecule type" value="Genomic_DNA"/>
</dbReference>
<organism evidence="3 4">
    <name type="scientific">Rhizophagus clarus</name>
    <dbReference type="NCBI Taxonomy" id="94130"/>
    <lineage>
        <taxon>Eukaryota</taxon>
        <taxon>Fungi</taxon>
        <taxon>Fungi incertae sedis</taxon>
        <taxon>Mucoromycota</taxon>
        <taxon>Glomeromycotina</taxon>
        <taxon>Glomeromycetes</taxon>
        <taxon>Glomerales</taxon>
        <taxon>Glomeraceae</taxon>
        <taxon>Rhizophagus</taxon>
    </lineage>
</organism>
<comment type="similarity">
    <text evidence="1">Belongs to the PP2C family.</text>
</comment>
<dbReference type="GO" id="GO:0004722">
    <property type="term" value="F:protein serine/threonine phosphatase activity"/>
    <property type="evidence" value="ECO:0007669"/>
    <property type="project" value="UniProtKB-EC"/>
</dbReference>
<dbReference type="PANTHER" id="PTHR12320:SF84">
    <property type="entry name" value="PROTEIN PHOSPHATASE"/>
    <property type="match status" value="1"/>
</dbReference>
<keyword evidence="1" id="KW-0378">Hydrolase</keyword>
<protein>
    <recommendedName>
        <fullName evidence="1">Protein phosphatase</fullName>
        <ecNumber evidence="1">3.1.3.16</ecNumber>
    </recommendedName>
</protein>